<evidence type="ECO:0000313" key="1">
    <source>
        <dbReference type="EMBL" id="MBR0551119.1"/>
    </source>
</evidence>
<evidence type="ECO:0000313" key="2">
    <source>
        <dbReference type="Proteomes" id="UP000676996"/>
    </source>
</evidence>
<keyword evidence="2" id="KW-1185">Reference proteome</keyword>
<sequence length="135" mass="15258">MSADFEIVAEPERDLVRITMCGLFTTQDIASFIVAREAAHAKLRCGPNRHLTLNDIREMKIQPQDSVAAFRQVLGDARYHSRRLAFVAARTLARSQLMRTLEGRDNVRAFESVTSAEAWLFAEDLQTLRNRPLAG</sequence>
<gene>
    <name evidence="1" type="ORF">J7S20_01215</name>
</gene>
<dbReference type="AlphaFoldDB" id="A0A8T4IFT4"/>
<proteinExistence type="predicted"/>
<organism evidence="1 2">
    <name type="scientific">Stakelama marina</name>
    <dbReference type="NCBI Taxonomy" id="2826939"/>
    <lineage>
        <taxon>Bacteria</taxon>
        <taxon>Pseudomonadati</taxon>
        <taxon>Pseudomonadota</taxon>
        <taxon>Alphaproteobacteria</taxon>
        <taxon>Sphingomonadales</taxon>
        <taxon>Sphingomonadaceae</taxon>
        <taxon>Stakelama</taxon>
    </lineage>
</organism>
<reference evidence="1" key="1">
    <citation type="submission" date="2021-04" db="EMBL/GenBank/DDBJ databases">
        <title>Ouciella asimina sp. nov., isolated from the surface seawater in the hydrothermal field of Okinawa Trough.</title>
        <authorList>
            <person name="Shuang W."/>
        </authorList>
    </citation>
    <scope>NUCLEOTIDE SEQUENCE</scope>
    <source>
        <strain evidence="1">LXI357</strain>
    </source>
</reference>
<accession>A0A8T4IFT4</accession>
<dbReference type="EMBL" id="JAGRQC010000001">
    <property type="protein sequence ID" value="MBR0551119.1"/>
    <property type="molecule type" value="Genomic_DNA"/>
</dbReference>
<dbReference type="Proteomes" id="UP000676996">
    <property type="component" value="Unassembled WGS sequence"/>
</dbReference>
<protein>
    <recommendedName>
        <fullName evidence="3">STAS/SEC14 domain-containing protein</fullName>
    </recommendedName>
</protein>
<evidence type="ECO:0008006" key="3">
    <source>
        <dbReference type="Google" id="ProtNLM"/>
    </source>
</evidence>
<dbReference type="RefSeq" id="WP_284052410.1">
    <property type="nucleotide sequence ID" value="NZ_JAGRQC010000001.1"/>
</dbReference>
<name>A0A8T4IFT4_9SPHN</name>
<comment type="caution">
    <text evidence="1">The sequence shown here is derived from an EMBL/GenBank/DDBJ whole genome shotgun (WGS) entry which is preliminary data.</text>
</comment>